<comment type="similarity">
    <text evidence="6">Belongs to the methyl-accepting chemotaxis (MCP) protein family.</text>
</comment>
<dbReference type="PROSITE" id="PS50111">
    <property type="entry name" value="CHEMOTAXIS_TRANSDUC_2"/>
    <property type="match status" value="1"/>
</dbReference>
<dbReference type="GO" id="GO:0004888">
    <property type="term" value="F:transmembrane signaling receptor activity"/>
    <property type="evidence" value="ECO:0007669"/>
    <property type="project" value="InterPro"/>
</dbReference>
<dbReference type="Pfam" id="PF00015">
    <property type="entry name" value="MCPsignal"/>
    <property type="match status" value="1"/>
</dbReference>
<reference evidence="10 11" key="1">
    <citation type="submission" date="2016-10" db="EMBL/GenBank/DDBJ databases">
        <authorList>
            <person name="de Groot N.N."/>
        </authorList>
    </citation>
    <scope>NUCLEOTIDE SEQUENCE [LARGE SCALE GENOMIC DNA]</scope>
    <source>
        <strain evidence="10 11">JCM 19513</strain>
    </source>
</reference>
<evidence type="ECO:0000256" key="8">
    <source>
        <dbReference type="SAM" id="Phobius"/>
    </source>
</evidence>
<dbReference type="RefSeq" id="WP_074869664.1">
    <property type="nucleotide sequence ID" value="NZ_FOAS01000014.1"/>
</dbReference>
<dbReference type="Proteomes" id="UP000185766">
    <property type="component" value="Unassembled WGS sequence"/>
</dbReference>
<evidence type="ECO:0000256" key="5">
    <source>
        <dbReference type="ARBA" id="ARBA00023224"/>
    </source>
</evidence>
<proteinExistence type="inferred from homology"/>
<evidence type="ECO:0000313" key="10">
    <source>
        <dbReference type="EMBL" id="SEL56476.1"/>
    </source>
</evidence>
<evidence type="ECO:0000256" key="6">
    <source>
        <dbReference type="ARBA" id="ARBA00029447"/>
    </source>
</evidence>
<keyword evidence="5 7" id="KW-0807">Transducer</keyword>
<comment type="subcellular location">
    <subcellularLocation>
        <location evidence="1">Membrane</location>
    </subcellularLocation>
</comment>
<dbReference type="EMBL" id="FOAS01000014">
    <property type="protein sequence ID" value="SEL56476.1"/>
    <property type="molecule type" value="Genomic_DNA"/>
</dbReference>
<dbReference type="GO" id="GO:0006935">
    <property type="term" value="P:chemotaxis"/>
    <property type="evidence" value="ECO:0007669"/>
    <property type="project" value="InterPro"/>
</dbReference>
<dbReference type="PANTHER" id="PTHR32089:SF112">
    <property type="entry name" value="LYSOZYME-LIKE PROTEIN-RELATED"/>
    <property type="match status" value="1"/>
</dbReference>
<feature type="transmembrane region" description="Helical" evidence="8">
    <location>
        <begin position="12"/>
        <end position="31"/>
    </location>
</feature>
<gene>
    <name evidence="10" type="ORF">SAMN05216214_11449</name>
</gene>
<evidence type="ECO:0000256" key="4">
    <source>
        <dbReference type="ARBA" id="ARBA00023136"/>
    </source>
</evidence>
<keyword evidence="4 8" id="KW-0472">Membrane</keyword>
<feature type="domain" description="Methyl-accepting transducer" evidence="9">
    <location>
        <begin position="83"/>
        <end position="319"/>
    </location>
</feature>
<protein>
    <submittedName>
        <fullName evidence="10">Methyl-accepting chemotaxis protein</fullName>
    </submittedName>
</protein>
<dbReference type="STRING" id="1429083.GCA_001885685_03182"/>
<evidence type="ECO:0000256" key="1">
    <source>
        <dbReference type="ARBA" id="ARBA00004370"/>
    </source>
</evidence>
<dbReference type="PRINTS" id="PR00260">
    <property type="entry name" value="CHEMTRNSDUCR"/>
</dbReference>
<keyword evidence="2 8" id="KW-0812">Transmembrane</keyword>
<evidence type="ECO:0000256" key="7">
    <source>
        <dbReference type="PROSITE-ProRule" id="PRU00284"/>
    </source>
</evidence>
<evidence type="ECO:0000256" key="2">
    <source>
        <dbReference type="ARBA" id="ARBA00022692"/>
    </source>
</evidence>
<evidence type="ECO:0000259" key="9">
    <source>
        <dbReference type="PROSITE" id="PS50111"/>
    </source>
</evidence>
<keyword evidence="11" id="KW-1185">Reference proteome</keyword>
<dbReference type="InterPro" id="IPR004089">
    <property type="entry name" value="MCPsignal_dom"/>
</dbReference>
<accession>A0A1H7R864</accession>
<dbReference type="GO" id="GO:0007165">
    <property type="term" value="P:signal transduction"/>
    <property type="evidence" value="ECO:0007669"/>
    <property type="project" value="UniProtKB-KW"/>
</dbReference>
<evidence type="ECO:0000256" key="3">
    <source>
        <dbReference type="ARBA" id="ARBA00022989"/>
    </source>
</evidence>
<feature type="transmembrane region" description="Helical" evidence="8">
    <location>
        <begin position="37"/>
        <end position="56"/>
    </location>
</feature>
<evidence type="ECO:0000313" key="11">
    <source>
        <dbReference type="Proteomes" id="UP000185766"/>
    </source>
</evidence>
<sequence>MLLQPAGVLLRRLGPLATVALLLSISVSLLWQLRQQPALVILTALLLAYFALALLLQRVRQLPPGQAWLPLEERRLGERQRQVLAQVEHAASELNTTSEQLACDISEQSLATSSIAAAVEQFDATLQAGADLGRHCQHTGRKMREQSAQATELVQRMHSQMQSVAQQVCQTREQLQMLQAHSAQIADVSKIIAMIAQQTNLLALNAAIEAARAGKYGRGFAVVADEVRALSQRSQASAGEIAQSIEAMQAQIDALQGCVQGVDDAAEQTQQCAEQAQAATLNIDQCSQVLNDQMHELEHARMEQTQAVTTINSSLQQLGLLAQRNREHAQQGAQVAEYVLTVCQGNV</sequence>
<dbReference type="Gene3D" id="1.10.287.950">
    <property type="entry name" value="Methyl-accepting chemotaxis protein"/>
    <property type="match status" value="1"/>
</dbReference>
<dbReference type="SUPFAM" id="SSF58104">
    <property type="entry name" value="Methyl-accepting chemotaxis protein (MCP) signaling domain"/>
    <property type="match status" value="1"/>
</dbReference>
<dbReference type="AlphaFoldDB" id="A0A1H7R864"/>
<dbReference type="PANTHER" id="PTHR32089">
    <property type="entry name" value="METHYL-ACCEPTING CHEMOTAXIS PROTEIN MCPB"/>
    <property type="match status" value="1"/>
</dbReference>
<dbReference type="InterPro" id="IPR004090">
    <property type="entry name" value="Chemotax_Me-accpt_rcpt"/>
</dbReference>
<name>A0A1H7R864_9GAMM</name>
<keyword evidence="3 8" id="KW-1133">Transmembrane helix</keyword>
<dbReference type="GO" id="GO:0016020">
    <property type="term" value="C:membrane"/>
    <property type="evidence" value="ECO:0007669"/>
    <property type="project" value="UniProtKB-SubCell"/>
</dbReference>
<dbReference type="SMART" id="SM00283">
    <property type="entry name" value="MA"/>
    <property type="match status" value="1"/>
</dbReference>
<organism evidence="10 11">
    <name type="scientific">Atopomonas hussainii</name>
    <dbReference type="NCBI Taxonomy" id="1429083"/>
    <lineage>
        <taxon>Bacteria</taxon>
        <taxon>Pseudomonadati</taxon>
        <taxon>Pseudomonadota</taxon>
        <taxon>Gammaproteobacteria</taxon>
        <taxon>Pseudomonadales</taxon>
        <taxon>Pseudomonadaceae</taxon>
        <taxon>Atopomonas</taxon>
    </lineage>
</organism>